<dbReference type="FunFam" id="2.60.120.1440:FF:000001">
    <property type="entry name" value="Putative anti-sigma factor"/>
    <property type="match status" value="1"/>
</dbReference>
<feature type="transmembrane region" description="Helical" evidence="1">
    <location>
        <begin position="98"/>
        <end position="117"/>
    </location>
</feature>
<dbReference type="RefSeq" id="WP_130544008.1">
    <property type="nucleotide sequence ID" value="NZ_CP042431.1"/>
</dbReference>
<accession>A0A4Q7MFV1</accession>
<dbReference type="InterPro" id="IPR032508">
    <property type="entry name" value="FecR_C"/>
</dbReference>
<dbReference type="AlphaFoldDB" id="A0A4Q7MFV1"/>
<dbReference type="Pfam" id="PF16344">
    <property type="entry name" value="FecR_C"/>
    <property type="match status" value="1"/>
</dbReference>
<dbReference type="Proteomes" id="UP000293874">
    <property type="component" value="Unassembled WGS sequence"/>
</dbReference>
<evidence type="ECO:0000313" key="5">
    <source>
        <dbReference type="Proteomes" id="UP000293874"/>
    </source>
</evidence>
<organism evidence="4 5">
    <name type="scientific">Pseudobacter ginsenosidimutans</name>
    <dbReference type="NCBI Taxonomy" id="661488"/>
    <lineage>
        <taxon>Bacteria</taxon>
        <taxon>Pseudomonadati</taxon>
        <taxon>Bacteroidota</taxon>
        <taxon>Chitinophagia</taxon>
        <taxon>Chitinophagales</taxon>
        <taxon>Chitinophagaceae</taxon>
        <taxon>Pseudobacter</taxon>
    </lineage>
</organism>
<dbReference type="PANTHER" id="PTHR30273">
    <property type="entry name" value="PERIPLASMIC SIGNAL SENSOR AND SIGMA FACTOR ACTIVATOR FECR-RELATED"/>
    <property type="match status" value="1"/>
</dbReference>
<keyword evidence="1" id="KW-0812">Transmembrane</keyword>
<evidence type="ECO:0000256" key="1">
    <source>
        <dbReference type="SAM" id="Phobius"/>
    </source>
</evidence>
<evidence type="ECO:0000259" key="3">
    <source>
        <dbReference type="Pfam" id="PF16344"/>
    </source>
</evidence>
<dbReference type="InterPro" id="IPR006860">
    <property type="entry name" value="FecR"/>
</dbReference>
<evidence type="ECO:0000313" key="4">
    <source>
        <dbReference type="EMBL" id="RZS67135.1"/>
    </source>
</evidence>
<feature type="domain" description="FecR protein" evidence="2">
    <location>
        <begin position="195"/>
        <end position="290"/>
    </location>
</feature>
<dbReference type="EMBL" id="SGXA01000004">
    <property type="protein sequence ID" value="RZS67135.1"/>
    <property type="molecule type" value="Genomic_DNA"/>
</dbReference>
<sequence length="401" mass="44666">MDRITLDRIKPLLRKYIDGSLSEDENRILEKWANAEPANRSLMQRIADPEQLENDLRLLQRSNSNILTRLQTAIPELQDEKTVQVPVVHRIHFLRRGFVKYAAAVVLIAGVAGWIWFASKSSKQDNEGIVVQDQQMIQPGGNKAVLTLADGTTIILDSSANGAIAQQGNTTIEKTSNGAIRYHSGSASGAVMNNTMRTPTGGQYQLTLPDGTRVWLNAESSITYPVAFNEQERKVTITGEAYFETAKDPSKPFLVNVNNRSTITVLGTAFNVNAYDNESLLTTTLLSGSVQVQSDQQKLILKPGQQSLQLNNNAISIAPTTDLERAIAWKNGKFDFNGLDLPAVMRQLERWYDIKVEFTGLVSKETFRGRLTRDLNLTQVLGILGNMDVKYRLEGRKLILY</sequence>
<comment type="caution">
    <text evidence="4">The sequence shown here is derived from an EMBL/GenBank/DDBJ whole genome shotgun (WGS) entry which is preliminary data.</text>
</comment>
<keyword evidence="1" id="KW-0472">Membrane</keyword>
<dbReference type="InterPro" id="IPR012373">
    <property type="entry name" value="Ferrdict_sens_TM"/>
</dbReference>
<feature type="domain" description="Protein FecR C-terminal" evidence="3">
    <location>
        <begin position="333"/>
        <end position="399"/>
    </location>
</feature>
<dbReference type="GO" id="GO:0016989">
    <property type="term" value="F:sigma factor antagonist activity"/>
    <property type="evidence" value="ECO:0007669"/>
    <property type="project" value="TreeGrafter"/>
</dbReference>
<dbReference type="Gene3D" id="2.60.120.1440">
    <property type="match status" value="1"/>
</dbReference>
<keyword evidence="5" id="KW-1185">Reference proteome</keyword>
<name>A0A4Q7MFV1_9BACT</name>
<dbReference type="Pfam" id="PF04773">
    <property type="entry name" value="FecR"/>
    <property type="match status" value="1"/>
</dbReference>
<proteinExistence type="predicted"/>
<reference evidence="4 5" key="1">
    <citation type="submission" date="2019-02" db="EMBL/GenBank/DDBJ databases">
        <title>Genomic Encyclopedia of Type Strains, Phase IV (KMG-IV): sequencing the most valuable type-strain genomes for metagenomic binning, comparative biology and taxonomic classification.</title>
        <authorList>
            <person name="Goeker M."/>
        </authorList>
    </citation>
    <scope>NUCLEOTIDE SEQUENCE [LARGE SCALE GENOMIC DNA]</scope>
    <source>
        <strain evidence="4 5">DSM 18116</strain>
    </source>
</reference>
<gene>
    <name evidence="4" type="ORF">EV199_5520</name>
</gene>
<dbReference type="Gene3D" id="3.55.50.30">
    <property type="match status" value="1"/>
</dbReference>
<protein>
    <submittedName>
        <fullName evidence="4">FecR family protein</fullName>
    </submittedName>
</protein>
<dbReference type="PANTHER" id="PTHR30273:SF2">
    <property type="entry name" value="PROTEIN FECR"/>
    <property type="match status" value="1"/>
</dbReference>
<keyword evidence="1" id="KW-1133">Transmembrane helix</keyword>
<dbReference type="OrthoDB" id="1097347at2"/>
<evidence type="ECO:0000259" key="2">
    <source>
        <dbReference type="Pfam" id="PF04773"/>
    </source>
</evidence>